<evidence type="ECO:0000313" key="2">
    <source>
        <dbReference type="EMBL" id="KAF7373655.1"/>
    </source>
</evidence>
<feature type="compositionally biased region" description="Polar residues" evidence="1">
    <location>
        <begin position="119"/>
        <end position="132"/>
    </location>
</feature>
<proteinExistence type="predicted"/>
<feature type="compositionally biased region" description="Basic and acidic residues" evidence="1">
    <location>
        <begin position="133"/>
        <end position="144"/>
    </location>
</feature>
<dbReference type="EMBL" id="JACAZH010000003">
    <property type="protein sequence ID" value="KAF7373655.1"/>
    <property type="molecule type" value="Genomic_DNA"/>
</dbReference>
<feature type="compositionally biased region" description="Basic and acidic residues" evidence="1">
    <location>
        <begin position="8"/>
        <end position="56"/>
    </location>
</feature>
<organism evidence="2 3">
    <name type="scientific">Mycena sanguinolenta</name>
    <dbReference type="NCBI Taxonomy" id="230812"/>
    <lineage>
        <taxon>Eukaryota</taxon>
        <taxon>Fungi</taxon>
        <taxon>Dikarya</taxon>
        <taxon>Basidiomycota</taxon>
        <taxon>Agaricomycotina</taxon>
        <taxon>Agaricomycetes</taxon>
        <taxon>Agaricomycetidae</taxon>
        <taxon>Agaricales</taxon>
        <taxon>Marasmiineae</taxon>
        <taxon>Mycenaceae</taxon>
        <taxon>Mycena</taxon>
    </lineage>
</organism>
<dbReference type="Proteomes" id="UP000623467">
    <property type="component" value="Unassembled WGS sequence"/>
</dbReference>
<dbReference type="OrthoDB" id="2965731at2759"/>
<protein>
    <submittedName>
        <fullName evidence="2">Uncharacterized protein</fullName>
    </submittedName>
</protein>
<sequence length="278" mass="31814">MGRKRGKERTEMSEERAAKKRELAAKYRSRPEVREKQRLRMAEKREATRARRRQWDPPKVVKVSGRSYRTTAPPLSLPLPLSASPELPAEPVDIGADGLSLTPAEQFALTVLAGMAEGHSTQADTSLTMQSRDSPHPPDIRAESPSRGSSVAAVHREPINHERDQVHRWIRGPLPRYLAPETALQKKMRLELGRFGPLTPVQSAQYEAYQLGPQSRKAAEKMKLKMKLKCAPFLSFARWESIRAWREEHLEYDMDWDEDVRAELAEVWQNMGTWTELD</sequence>
<feature type="region of interest" description="Disordered" evidence="1">
    <location>
        <begin position="1"/>
        <end position="79"/>
    </location>
</feature>
<evidence type="ECO:0000256" key="1">
    <source>
        <dbReference type="SAM" id="MobiDB-lite"/>
    </source>
</evidence>
<evidence type="ECO:0000313" key="3">
    <source>
        <dbReference type="Proteomes" id="UP000623467"/>
    </source>
</evidence>
<keyword evidence="3" id="KW-1185">Reference proteome</keyword>
<reference evidence="2" key="1">
    <citation type="submission" date="2020-05" db="EMBL/GenBank/DDBJ databases">
        <title>Mycena genomes resolve the evolution of fungal bioluminescence.</title>
        <authorList>
            <person name="Tsai I.J."/>
        </authorList>
    </citation>
    <scope>NUCLEOTIDE SEQUENCE</scope>
    <source>
        <strain evidence="2">160909Yilan</strain>
    </source>
</reference>
<accession>A0A8H6ZDG7</accession>
<gene>
    <name evidence="2" type="ORF">MSAN_00576300</name>
</gene>
<comment type="caution">
    <text evidence="2">The sequence shown here is derived from an EMBL/GenBank/DDBJ whole genome shotgun (WGS) entry which is preliminary data.</text>
</comment>
<name>A0A8H6ZDG7_9AGAR</name>
<feature type="region of interest" description="Disordered" evidence="1">
    <location>
        <begin position="119"/>
        <end position="148"/>
    </location>
</feature>
<dbReference type="AlphaFoldDB" id="A0A8H6ZDG7"/>